<dbReference type="RefSeq" id="WP_180910927.1">
    <property type="nucleotide sequence ID" value="NZ_CAIJDP010000090.1"/>
</dbReference>
<dbReference type="EMBL" id="CAIJDP010000090">
    <property type="protein sequence ID" value="CAD0009634.1"/>
    <property type="molecule type" value="Genomic_DNA"/>
</dbReference>
<evidence type="ECO:0000313" key="2">
    <source>
        <dbReference type="Proteomes" id="UP000530060"/>
    </source>
</evidence>
<proteinExistence type="predicted"/>
<name>A0A6V6ZDY3_9FLAO</name>
<protein>
    <submittedName>
        <fullName evidence="1">Uncharacterized protein</fullName>
    </submittedName>
</protein>
<sequence length="389" mass="46614">MITFSLLIIIFGITSIVLYAVKNNKNPNENRTILRSYDFSKGKNEINTINNYENKEHFILDYQYNYEVIAIHFDEYNKKTYQLTSRDYSLYLKLYDRELNFLNEIDLKLDHSPEFTKDVVIETFREDDEDYTIIVLINADSINYYHFDADGIKIYKKYFSVTNNETYLIYHRENEFIPILDEYYNYKPINIFWKKDEVSFEVLLSDDLIYPEKEWCGYEYIESVTKTNITNQFAFITHHANYGVQGVKIFKINHSKTIDLIYDMDDLDFNGAFHHLSFNSKGDRFVVLLYTNDKFYNDSFSILEYSVLDNKKPIRIIKTKYAYWEFGTLHTRYLTDRLVCVIRNSDIIVYDLEFEKLKQRLKRDVNSAFYVGNGILMYQDDNEVIVLSF</sequence>
<evidence type="ECO:0000313" key="1">
    <source>
        <dbReference type="EMBL" id="CAD0009634.1"/>
    </source>
</evidence>
<comment type="caution">
    <text evidence="1">The sequence shown here is derived from an EMBL/GenBank/DDBJ whole genome shotgun (WGS) entry which is preliminary data.</text>
</comment>
<organism evidence="1 2">
    <name type="scientific">Flavobacterium salmonis</name>
    <dbReference type="NCBI Taxonomy" id="2654844"/>
    <lineage>
        <taxon>Bacteria</taxon>
        <taxon>Pseudomonadati</taxon>
        <taxon>Bacteroidota</taxon>
        <taxon>Flavobacteriia</taxon>
        <taxon>Flavobacteriales</taxon>
        <taxon>Flavobacteriaceae</taxon>
        <taxon>Flavobacterium</taxon>
    </lineage>
</organism>
<dbReference type="AlphaFoldDB" id="A0A6V6ZDY3"/>
<accession>A0A6V6ZDY3</accession>
<keyword evidence="2" id="KW-1185">Reference proteome</keyword>
<reference evidence="1 2" key="1">
    <citation type="submission" date="2020-06" db="EMBL/GenBank/DDBJ databases">
        <authorList>
            <person name="Criscuolo A."/>
        </authorList>
    </citation>
    <scope>NUCLEOTIDE SEQUENCE [LARGE SCALE GENOMIC DNA]</scope>
    <source>
        <strain evidence="2">CIP 111411</strain>
    </source>
</reference>
<gene>
    <name evidence="1" type="ORF">FLAT13_05046</name>
</gene>
<dbReference type="Proteomes" id="UP000530060">
    <property type="component" value="Unassembled WGS sequence"/>
</dbReference>